<dbReference type="Gene3D" id="3.30.420.10">
    <property type="entry name" value="Ribonuclease H-like superfamily/Ribonuclease H"/>
    <property type="match status" value="1"/>
</dbReference>
<dbReference type="GO" id="GO:0003676">
    <property type="term" value="F:nucleic acid binding"/>
    <property type="evidence" value="ECO:0007669"/>
    <property type="project" value="InterPro"/>
</dbReference>
<evidence type="ECO:0000313" key="2">
    <source>
        <dbReference type="Proteomes" id="UP000275267"/>
    </source>
</evidence>
<gene>
    <name evidence="1" type="ORF">C2845_PM12G09760</name>
</gene>
<organism evidence="1 2">
    <name type="scientific">Panicum miliaceum</name>
    <name type="common">Proso millet</name>
    <name type="synonym">Broomcorn millet</name>
    <dbReference type="NCBI Taxonomy" id="4540"/>
    <lineage>
        <taxon>Eukaryota</taxon>
        <taxon>Viridiplantae</taxon>
        <taxon>Streptophyta</taxon>
        <taxon>Embryophyta</taxon>
        <taxon>Tracheophyta</taxon>
        <taxon>Spermatophyta</taxon>
        <taxon>Magnoliopsida</taxon>
        <taxon>Liliopsida</taxon>
        <taxon>Poales</taxon>
        <taxon>Poaceae</taxon>
        <taxon>PACMAD clade</taxon>
        <taxon>Panicoideae</taxon>
        <taxon>Panicodae</taxon>
        <taxon>Paniceae</taxon>
        <taxon>Panicinae</taxon>
        <taxon>Panicum</taxon>
        <taxon>Panicum sect. Panicum</taxon>
    </lineage>
</organism>
<dbReference type="PANTHER" id="PTHR48475">
    <property type="entry name" value="RIBONUCLEASE H"/>
    <property type="match status" value="1"/>
</dbReference>
<name>A0A3L6QE61_PANMI</name>
<reference evidence="2" key="1">
    <citation type="journal article" date="2019" name="Nat. Commun.">
        <title>The genome of broomcorn millet.</title>
        <authorList>
            <person name="Zou C."/>
            <person name="Miki D."/>
            <person name="Li D."/>
            <person name="Tang Q."/>
            <person name="Xiao L."/>
            <person name="Rajput S."/>
            <person name="Deng P."/>
            <person name="Jia W."/>
            <person name="Huang R."/>
            <person name="Zhang M."/>
            <person name="Sun Y."/>
            <person name="Hu J."/>
            <person name="Fu X."/>
            <person name="Schnable P.S."/>
            <person name="Li F."/>
            <person name="Zhang H."/>
            <person name="Feng B."/>
            <person name="Zhu X."/>
            <person name="Liu R."/>
            <person name="Schnable J.C."/>
            <person name="Zhu J.-K."/>
            <person name="Zhang H."/>
        </authorList>
    </citation>
    <scope>NUCLEOTIDE SEQUENCE [LARGE SCALE GENOMIC DNA]</scope>
</reference>
<dbReference type="OrthoDB" id="686884at2759"/>
<keyword evidence="2" id="KW-1185">Reference proteome</keyword>
<accession>A0A3L6QE61</accession>
<dbReference type="EMBL" id="PQIB02000012">
    <property type="protein sequence ID" value="RLM78619.1"/>
    <property type="molecule type" value="Genomic_DNA"/>
</dbReference>
<sequence length="122" mass="13710">MVLQGLKPRIFDQLNKFAGWWVQKLPTVLWSLRTTPNRSTRFTLFFLTYGVEAVLPSDLDHDAPRVQAFDPDQAAEAQQDAVDLLNEAQEMALVRSIATNRPVAGTMRGSFGEEPSKSVTWC</sequence>
<dbReference type="AlphaFoldDB" id="A0A3L6QE61"/>
<evidence type="ECO:0000313" key="1">
    <source>
        <dbReference type="EMBL" id="RLM78619.1"/>
    </source>
</evidence>
<protein>
    <submittedName>
        <fullName evidence="1">Uncharacterized protein</fullName>
    </submittedName>
</protein>
<dbReference type="Proteomes" id="UP000275267">
    <property type="component" value="Unassembled WGS sequence"/>
</dbReference>
<comment type="caution">
    <text evidence="1">The sequence shown here is derived from an EMBL/GenBank/DDBJ whole genome shotgun (WGS) entry which is preliminary data.</text>
</comment>
<dbReference type="InterPro" id="IPR036397">
    <property type="entry name" value="RNaseH_sf"/>
</dbReference>
<proteinExistence type="predicted"/>
<dbReference type="PANTHER" id="PTHR48475:SF2">
    <property type="entry name" value="RIBONUCLEASE H"/>
    <property type="match status" value="1"/>
</dbReference>
<dbReference type="STRING" id="4540.A0A3L6QE61"/>